<feature type="region of interest" description="Disordered" evidence="1">
    <location>
        <begin position="1"/>
        <end position="40"/>
    </location>
</feature>
<evidence type="ECO:0000256" key="1">
    <source>
        <dbReference type="SAM" id="MobiDB-lite"/>
    </source>
</evidence>
<dbReference type="EMBL" id="VDEP01000281">
    <property type="protein sequence ID" value="KAA1112188.1"/>
    <property type="molecule type" value="Genomic_DNA"/>
</dbReference>
<proteinExistence type="predicted"/>
<dbReference type="AlphaFoldDB" id="A0A5B0QG65"/>
<evidence type="ECO:0000313" key="3">
    <source>
        <dbReference type="Proteomes" id="UP000325313"/>
    </source>
</evidence>
<comment type="caution">
    <text evidence="2">The sequence shown here is derived from an EMBL/GenBank/DDBJ whole genome shotgun (WGS) entry which is preliminary data.</text>
</comment>
<protein>
    <submittedName>
        <fullName evidence="2">Uncharacterized protein</fullName>
    </submittedName>
</protein>
<name>A0A5B0QG65_PUCGR</name>
<sequence length="105" mass="11639">MSPGNEVKWRDVIATSMEQGGAEFDNSRTPQKRRASETSCSINEHVNAKLKACDLGDDVIDVITLGDRDHQSSNFNSHQTSSNGLQLIDRISLPQTETFSKHHLS</sequence>
<gene>
    <name evidence="2" type="ORF">PGTUg99_007970</name>
</gene>
<organism evidence="2 3">
    <name type="scientific">Puccinia graminis f. sp. tritici</name>
    <dbReference type="NCBI Taxonomy" id="56615"/>
    <lineage>
        <taxon>Eukaryota</taxon>
        <taxon>Fungi</taxon>
        <taxon>Dikarya</taxon>
        <taxon>Basidiomycota</taxon>
        <taxon>Pucciniomycotina</taxon>
        <taxon>Pucciniomycetes</taxon>
        <taxon>Pucciniales</taxon>
        <taxon>Pucciniaceae</taxon>
        <taxon>Puccinia</taxon>
    </lineage>
</organism>
<reference evidence="2 3" key="1">
    <citation type="submission" date="2019-05" db="EMBL/GenBank/DDBJ databases">
        <title>Emergence of the Ug99 lineage of the wheat stem rust pathogen through somatic hybridization.</title>
        <authorList>
            <person name="Li F."/>
            <person name="Upadhyaya N.M."/>
            <person name="Sperschneider J."/>
            <person name="Matny O."/>
            <person name="Nguyen-Phuc H."/>
            <person name="Mago R."/>
            <person name="Raley C."/>
            <person name="Miller M.E."/>
            <person name="Silverstein K.A.T."/>
            <person name="Henningsen E."/>
            <person name="Hirsch C.D."/>
            <person name="Visser B."/>
            <person name="Pretorius Z.A."/>
            <person name="Steffenson B.J."/>
            <person name="Schwessinger B."/>
            <person name="Dodds P.N."/>
            <person name="Figueroa M."/>
        </authorList>
    </citation>
    <scope>NUCLEOTIDE SEQUENCE [LARGE SCALE GENOMIC DNA]</scope>
    <source>
        <strain evidence="2 3">Ug99</strain>
    </source>
</reference>
<evidence type="ECO:0000313" key="2">
    <source>
        <dbReference type="EMBL" id="KAA1112188.1"/>
    </source>
</evidence>
<accession>A0A5B0QG65</accession>
<dbReference type="Proteomes" id="UP000325313">
    <property type="component" value="Unassembled WGS sequence"/>
</dbReference>